<dbReference type="CDD" id="cd14798">
    <property type="entry name" value="RX-CC_like"/>
    <property type="match status" value="1"/>
</dbReference>
<dbReference type="Gene3D" id="1.20.5.4130">
    <property type="match status" value="1"/>
</dbReference>
<evidence type="ECO:0000256" key="4">
    <source>
        <dbReference type="ARBA" id="ARBA00022741"/>
    </source>
</evidence>
<evidence type="ECO:0000313" key="9">
    <source>
        <dbReference type="EMBL" id="CAL4982977.1"/>
    </source>
</evidence>
<evidence type="ECO:0008006" key="11">
    <source>
        <dbReference type="Google" id="ProtNLM"/>
    </source>
</evidence>
<reference evidence="9 10" key="2">
    <citation type="submission" date="2024-10" db="EMBL/GenBank/DDBJ databases">
        <authorList>
            <person name="Ryan C."/>
        </authorList>
    </citation>
    <scope>NUCLEOTIDE SEQUENCE [LARGE SCALE GENOMIC DNA]</scope>
</reference>
<feature type="domain" description="NB-ARC" evidence="7">
    <location>
        <begin position="168"/>
        <end position="268"/>
    </location>
</feature>
<evidence type="ECO:0000259" key="7">
    <source>
        <dbReference type="Pfam" id="PF00931"/>
    </source>
</evidence>
<evidence type="ECO:0000256" key="1">
    <source>
        <dbReference type="ARBA" id="ARBA00008894"/>
    </source>
</evidence>
<evidence type="ECO:0000256" key="3">
    <source>
        <dbReference type="ARBA" id="ARBA00022737"/>
    </source>
</evidence>
<proteinExistence type="inferred from homology"/>
<dbReference type="Gene3D" id="3.40.50.300">
    <property type="entry name" value="P-loop containing nucleotide triphosphate hydrolases"/>
    <property type="match status" value="1"/>
</dbReference>
<reference evidence="10" key="1">
    <citation type="submission" date="2024-06" db="EMBL/GenBank/DDBJ databases">
        <authorList>
            <person name="Ryan C."/>
        </authorList>
    </citation>
    <scope>NUCLEOTIDE SEQUENCE [LARGE SCALE GENOMIC DNA]</scope>
</reference>
<sequence length="285" mass="32322">MEVVTGALPSLLPKLAALVAGEFSLQKGLKGEIKFLQEELESMKAALEAISKVPADRLPNQDKIWARNVRELSYDIEDSIDIFMVQCKGKKHGLKKVIDKSLNLLMQPKVRHKLATEIRGIKNRVMEVHERRRRYEVSHGVDKPVSVDPRILTQYTEAKELVGIDQARDELIDKIMTEENEAPLKQGKIVSIVGFGGLGKTTLANAVYKKIRVRYDCCAFISVSQTPDLKKLYKGLLYDLDKSINEETMDERRLIGVLREALEDKRQLYHIQFGGCPFKMAKKAT</sequence>
<feature type="domain" description="Disease resistance N-terminal" evidence="8">
    <location>
        <begin position="8"/>
        <end position="96"/>
    </location>
</feature>
<dbReference type="InterPro" id="IPR027417">
    <property type="entry name" value="P-loop_NTPase"/>
</dbReference>
<organism evidence="9 10">
    <name type="scientific">Urochloa decumbens</name>
    <dbReference type="NCBI Taxonomy" id="240449"/>
    <lineage>
        <taxon>Eukaryota</taxon>
        <taxon>Viridiplantae</taxon>
        <taxon>Streptophyta</taxon>
        <taxon>Embryophyta</taxon>
        <taxon>Tracheophyta</taxon>
        <taxon>Spermatophyta</taxon>
        <taxon>Magnoliopsida</taxon>
        <taxon>Liliopsida</taxon>
        <taxon>Poales</taxon>
        <taxon>Poaceae</taxon>
        <taxon>PACMAD clade</taxon>
        <taxon>Panicoideae</taxon>
        <taxon>Panicodae</taxon>
        <taxon>Paniceae</taxon>
        <taxon>Melinidinae</taxon>
        <taxon>Urochloa</taxon>
    </lineage>
</organism>
<dbReference type="GO" id="GO:0006952">
    <property type="term" value="P:defense response"/>
    <property type="evidence" value="ECO:0007669"/>
    <property type="project" value="UniProtKB-KW"/>
</dbReference>
<keyword evidence="3" id="KW-0677">Repeat</keyword>
<dbReference type="InterPro" id="IPR041118">
    <property type="entry name" value="Rx_N"/>
</dbReference>
<dbReference type="PANTHER" id="PTHR19338">
    <property type="entry name" value="TRANSLOCASE OF INNER MITOCHONDRIAL MEMBRANE 13 HOMOLOG"/>
    <property type="match status" value="1"/>
</dbReference>
<name>A0ABC9API0_9POAL</name>
<evidence type="ECO:0000256" key="6">
    <source>
        <dbReference type="SAM" id="Coils"/>
    </source>
</evidence>
<keyword evidence="2" id="KW-0433">Leucine-rich repeat</keyword>
<protein>
    <recommendedName>
        <fullName evidence="11">Disease resistance protein</fullName>
    </recommendedName>
</protein>
<evidence type="ECO:0000259" key="8">
    <source>
        <dbReference type="Pfam" id="PF18052"/>
    </source>
</evidence>
<dbReference type="Pfam" id="PF18052">
    <property type="entry name" value="Rx_N"/>
    <property type="match status" value="1"/>
</dbReference>
<feature type="coiled-coil region" evidence="6">
    <location>
        <begin position="26"/>
        <end position="53"/>
    </location>
</feature>
<keyword evidence="10" id="KW-1185">Reference proteome</keyword>
<keyword evidence="6" id="KW-0175">Coiled coil</keyword>
<keyword evidence="4" id="KW-0547">Nucleotide-binding</keyword>
<dbReference type="InterPro" id="IPR002182">
    <property type="entry name" value="NB-ARC"/>
</dbReference>
<dbReference type="Proteomes" id="UP001497457">
    <property type="component" value="Chromosome 22rd"/>
</dbReference>
<dbReference type="PANTHER" id="PTHR19338:SF75">
    <property type="entry name" value="OS08G0170100 PROTEIN"/>
    <property type="match status" value="1"/>
</dbReference>
<dbReference type="SUPFAM" id="SSF52540">
    <property type="entry name" value="P-loop containing nucleoside triphosphate hydrolases"/>
    <property type="match status" value="1"/>
</dbReference>
<accession>A0ABC9API0</accession>
<dbReference type="Pfam" id="PF00931">
    <property type="entry name" value="NB-ARC"/>
    <property type="match status" value="1"/>
</dbReference>
<dbReference type="AlphaFoldDB" id="A0ABC9API0"/>
<evidence type="ECO:0000256" key="5">
    <source>
        <dbReference type="ARBA" id="ARBA00022821"/>
    </source>
</evidence>
<keyword evidence="5" id="KW-0611">Plant defense</keyword>
<evidence type="ECO:0000256" key="2">
    <source>
        <dbReference type="ARBA" id="ARBA00022614"/>
    </source>
</evidence>
<evidence type="ECO:0000313" key="10">
    <source>
        <dbReference type="Proteomes" id="UP001497457"/>
    </source>
</evidence>
<dbReference type="InterPro" id="IPR038005">
    <property type="entry name" value="RX-like_CC"/>
</dbReference>
<dbReference type="EMBL" id="OZ075132">
    <property type="protein sequence ID" value="CAL4982977.1"/>
    <property type="molecule type" value="Genomic_DNA"/>
</dbReference>
<gene>
    <name evidence="9" type="ORF">URODEC1_LOCUS56866</name>
</gene>
<comment type="similarity">
    <text evidence="1">Belongs to the disease resistance NB-LRR family.</text>
</comment>
<dbReference type="GO" id="GO:0000166">
    <property type="term" value="F:nucleotide binding"/>
    <property type="evidence" value="ECO:0007669"/>
    <property type="project" value="UniProtKB-KW"/>
</dbReference>